<protein>
    <submittedName>
        <fullName evidence="2">Uncharacterized protein</fullName>
    </submittedName>
</protein>
<dbReference type="InterPro" id="IPR037738">
    <property type="entry name" value="Ecm13-like"/>
</dbReference>
<feature type="compositionally biased region" description="Acidic residues" evidence="1">
    <location>
        <begin position="164"/>
        <end position="190"/>
    </location>
</feature>
<organism evidence="2 3">
    <name type="scientific">Cercospora zeae-maydis SCOH1-5</name>
    <dbReference type="NCBI Taxonomy" id="717836"/>
    <lineage>
        <taxon>Eukaryota</taxon>
        <taxon>Fungi</taxon>
        <taxon>Dikarya</taxon>
        <taxon>Ascomycota</taxon>
        <taxon>Pezizomycotina</taxon>
        <taxon>Dothideomycetes</taxon>
        <taxon>Dothideomycetidae</taxon>
        <taxon>Mycosphaerellales</taxon>
        <taxon>Mycosphaerellaceae</taxon>
        <taxon>Cercospora</taxon>
    </lineage>
</organism>
<reference evidence="2" key="1">
    <citation type="journal article" date="2020" name="Stud. Mycol.">
        <title>101 Dothideomycetes genomes: a test case for predicting lifestyles and emergence of pathogens.</title>
        <authorList>
            <person name="Haridas S."/>
            <person name="Albert R."/>
            <person name="Binder M."/>
            <person name="Bloem J."/>
            <person name="Labutti K."/>
            <person name="Salamov A."/>
            <person name="Andreopoulos B."/>
            <person name="Baker S."/>
            <person name="Barry K."/>
            <person name="Bills G."/>
            <person name="Bluhm B."/>
            <person name="Cannon C."/>
            <person name="Castanera R."/>
            <person name="Culley D."/>
            <person name="Daum C."/>
            <person name="Ezra D."/>
            <person name="Gonzalez J."/>
            <person name="Henrissat B."/>
            <person name="Kuo A."/>
            <person name="Liang C."/>
            <person name="Lipzen A."/>
            <person name="Lutzoni F."/>
            <person name="Magnuson J."/>
            <person name="Mondo S."/>
            <person name="Nolan M."/>
            <person name="Ohm R."/>
            <person name="Pangilinan J."/>
            <person name="Park H.-J."/>
            <person name="Ramirez L."/>
            <person name="Alfaro M."/>
            <person name="Sun H."/>
            <person name="Tritt A."/>
            <person name="Yoshinaga Y."/>
            <person name="Zwiers L.-H."/>
            <person name="Turgeon B."/>
            <person name="Goodwin S."/>
            <person name="Spatafora J."/>
            <person name="Crous P."/>
            <person name="Grigoriev I."/>
        </authorList>
    </citation>
    <scope>NUCLEOTIDE SEQUENCE</scope>
    <source>
        <strain evidence="2">SCOH1-5</strain>
    </source>
</reference>
<evidence type="ECO:0000313" key="3">
    <source>
        <dbReference type="Proteomes" id="UP000799539"/>
    </source>
</evidence>
<evidence type="ECO:0000313" key="2">
    <source>
        <dbReference type="EMBL" id="KAF2215534.1"/>
    </source>
</evidence>
<keyword evidence="3" id="KW-1185">Reference proteome</keyword>
<dbReference type="OrthoDB" id="5431245at2759"/>
<feature type="region of interest" description="Disordered" evidence="1">
    <location>
        <begin position="163"/>
        <end position="203"/>
    </location>
</feature>
<evidence type="ECO:0000256" key="1">
    <source>
        <dbReference type="SAM" id="MobiDB-lite"/>
    </source>
</evidence>
<sequence>MHLPNWTPFKLFKSRSSKPAAGALAQDLHKSAHCQTLSRPHKPSQLAISTTVTEVQATVEEEDMVEPAEEEEPLTAQAHHIARIARSRLQKEAERQDHNLRLLVGHANLLDHLAETIAEVKPDFDIDDLEPYIESPVASDNSILPKPIRRGRIDDILRRINLSEDGDDNTFDEDDEDDEVYDESEDELDDPPTPPSTPEQAEFRGKQDYSAVFAGYDLVTNVEFSVQSGYGHDNDSCTATEQSCVEYTLSNKTNRRTNMMPVITITAIGDDT</sequence>
<dbReference type="Proteomes" id="UP000799539">
    <property type="component" value="Unassembled WGS sequence"/>
</dbReference>
<gene>
    <name evidence="2" type="ORF">CERZMDRAFT_82522</name>
</gene>
<dbReference type="PANTHER" id="PTHR36826">
    <property type="entry name" value="PROTEIN ECM13"/>
    <property type="match status" value="1"/>
</dbReference>
<proteinExistence type="predicted"/>
<name>A0A6A6FQG5_9PEZI</name>
<accession>A0A6A6FQG5</accession>
<dbReference type="EMBL" id="ML992666">
    <property type="protein sequence ID" value="KAF2215534.1"/>
    <property type="molecule type" value="Genomic_DNA"/>
</dbReference>
<dbReference type="AlphaFoldDB" id="A0A6A6FQG5"/>
<dbReference type="PANTHER" id="PTHR36826:SF1">
    <property type="entry name" value="PROTEIN ECM13"/>
    <property type="match status" value="1"/>
</dbReference>